<feature type="transmembrane region" description="Helical" evidence="1">
    <location>
        <begin position="99"/>
        <end position="118"/>
    </location>
</feature>
<dbReference type="EMBL" id="JAAXOT010000013">
    <property type="protein sequence ID" value="NKY59013.1"/>
    <property type="molecule type" value="Genomic_DNA"/>
</dbReference>
<dbReference type="RefSeq" id="WP_062974943.1">
    <property type="nucleotide sequence ID" value="NZ_JAAXOT010000013.1"/>
</dbReference>
<name>A0A846YJF6_9NOCA</name>
<proteinExistence type="predicted"/>
<evidence type="ECO:0000256" key="1">
    <source>
        <dbReference type="SAM" id="Phobius"/>
    </source>
</evidence>
<protein>
    <submittedName>
        <fullName evidence="2">DUF4345 domain-containing protein</fullName>
    </submittedName>
</protein>
<keyword evidence="1" id="KW-0812">Transmembrane</keyword>
<gene>
    <name evidence="2" type="ORF">HGA15_23245</name>
</gene>
<dbReference type="AlphaFoldDB" id="A0A846YJF6"/>
<dbReference type="Proteomes" id="UP000570678">
    <property type="component" value="Unassembled WGS sequence"/>
</dbReference>
<evidence type="ECO:0000313" key="2">
    <source>
        <dbReference type="EMBL" id="NKY59013.1"/>
    </source>
</evidence>
<feature type="transmembrane region" description="Helical" evidence="1">
    <location>
        <begin position="7"/>
        <end position="26"/>
    </location>
</feature>
<dbReference type="Pfam" id="PF14248">
    <property type="entry name" value="DUF4345"/>
    <property type="match status" value="1"/>
</dbReference>
<keyword evidence="3" id="KW-1185">Reference proteome</keyword>
<organism evidence="2 3">
    <name type="scientific">Nocardia flavorosea</name>
    <dbReference type="NCBI Taxonomy" id="53429"/>
    <lineage>
        <taxon>Bacteria</taxon>
        <taxon>Bacillati</taxon>
        <taxon>Actinomycetota</taxon>
        <taxon>Actinomycetes</taxon>
        <taxon>Mycobacteriales</taxon>
        <taxon>Nocardiaceae</taxon>
        <taxon>Nocardia</taxon>
    </lineage>
</organism>
<accession>A0A846YJF6</accession>
<comment type="caution">
    <text evidence="2">The sequence shown here is derived from an EMBL/GenBank/DDBJ whole genome shotgun (WGS) entry which is preliminary data.</text>
</comment>
<reference evidence="2 3" key="1">
    <citation type="submission" date="2020-04" db="EMBL/GenBank/DDBJ databases">
        <title>MicrobeNet Type strains.</title>
        <authorList>
            <person name="Nicholson A.C."/>
        </authorList>
    </citation>
    <scope>NUCLEOTIDE SEQUENCE [LARGE SCALE GENOMIC DNA]</scope>
    <source>
        <strain evidence="2 3">JCM 3332</strain>
    </source>
</reference>
<feature type="transmembrane region" description="Helical" evidence="1">
    <location>
        <begin position="75"/>
        <end position="93"/>
    </location>
</feature>
<keyword evidence="1" id="KW-1133">Transmembrane helix</keyword>
<dbReference type="InterPro" id="IPR025597">
    <property type="entry name" value="DUF4345"/>
</dbReference>
<evidence type="ECO:0000313" key="3">
    <source>
        <dbReference type="Proteomes" id="UP000570678"/>
    </source>
</evidence>
<sequence>MQKTLRRLCWVMGVACVLIGLEHLIVGPQTVPDTGDLTATDDSQNRFFSAIFAGYGIAWVWAARQSPIPADAVRLLAAVFLAGGIARLLSVAVHGRPHWFVIALTVVEFTLPPVFFWLTREAGDRARALPGGGSTVPR</sequence>
<feature type="transmembrane region" description="Helical" evidence="1">
    <location>
        <begin position="46"/>
        <end position="63"/>
    </location>
</feature>
<keyword evidence="1" id="KW-0472">Membrane</keyword>